<proteinExistence type="predicted"/>
<dbReference type="Proteomes" id="UP001301769">
    <property type="component" value="Unassembled WGS sequence"/>
</dbReference>
<keyword evidence="2" id="KW-1185">Reference proteome</keyword>
<comment type="caution">
    <text evidence="1">The sequence shown here is derived from an EMBL/GenBank/DDBJ whole genome shotgun (WGS) entry which is preliminary data.</text>
</comment>
<name>A0AAN6Y8Y6_9PEZI</name>
<sequence>MPPSTGLAPPSPLPEFVYKITPDAPPAPIPEAYPLSDLDRQDGFIHLSTAWQIPITADLFFNNTPKFYILKLRLSNFDLQKVKWDEAEGTNGCPHLYGNFGGNDVVDVRVFEKSTAEQKWSEVLKEKDEAAWLV</sequence>
<dbReference type="PANTHER" id="PTHR34129">
    <property type="entry name" value="BLR1139 PROTEIN"/>
    <property type="match status" value="1"/>
</dbReference>
<dbReference type="EMBL" id="MU858144">
    <property type="protein sequence ID" value="KAK4211632.1"/>
    <property type="molecule type" value="Genomic_DNA"/>
</dbReference>
<protein>
    <recommendedName>
        <fullName evidence="3">DUF952 domain protein</fullName>
    </recommendedName>
</protein>
<dbReference type="Gene3D" id="3.20.170.20">
    <property type="entry name" value="Protein of unknown function DUF952"/>
    <property type="match status" value="1"/>
</dbReference>
<dbReference type="PANTHER" id="PTHR34129:SF1">
    <property type="entry name" value="DUF952 DOMAIN-CONTAINING PROTEIN"/>
    <property type="match status" value="1"/>
</dbReference>
<evidence type="ECO:0000313" key="2">
    <source>
        <dbReference type="Proteomes" id="UP001301769"/>
    </source>
</evidence>
<reference evidence="1" key="2">
    <citation type="submission" date="2023-05" db="EMBL/GenBank/DDBJ databases">
        <authorList>
            <consortium name="Lawrence Berkeley National Laboratory"/>
            <person name="Steindorff A."/>
            <person name="Hensen N."/>
            <person name="Bonometti L."/>
            <person name="Westerberg I."/>
            <person name="Brannstrom I.O."/>
            <person name="Guillou S."/>
            <person name="Cros-Aarteil S."/>
            <person name="Calhoun S."/>
            <person name="Haridas S."/>
            <person name="Kuo A."/>
            <person name="Mondo S."/>
            <person name="Pangilinan J."/>
            <person name="Riley R."/>
            <person name="Labutti K."/>
            <person name="Andreopoulos B."/>
            <person name="Lipzen A."/>
            <person name="Chen C."/>
            <person name="Yanf M."/>
            <person name="Daum C."/>
            <person name="Ng V."/>
            <person name="Clum A."/>
            <person name="Ohm R."/>
            <person name="Martin F."/>
            <person name="Silar P."/>
            <person name="Natvig D."/>
            <person name="Lalanne C."/>
            <person name="Gautier V."/>
            <person name="Ament-Velasquez S.L."/>
            <person name="Kruys A."/>
            <person name="Hutchinson M.I."/>
            <person name="Powell A.J."/>
            <person name="Barry K."/>
            <person name="Miller A.N."/>
            <person name="Grigoriev I.V."/>
            <person name="Debuchy R."/>
            <person name="Gladieux P."/>
            <person name="Thoren M.H."/>
            <person name="Johannesson H."/>
        </authorList>
    </citation>
    <scope>NUCLEOTIDE SEQUENCE</scope>
    <source>
        <strain evidence="1">PSN293</strain>
    </source>
</reference>
<evidence type="ECO:0008006" key="3">
    <source>
        <dbReference type="Google" id="ProtNLM"/>
    </source>
</evidence>
<gene>
    <name evidence="1" type="ORF">QBC37DRAFT_10051</name>
</gene>
<evidence type="ECO:0000313" key="1">
    <source>
        <dbReference type="EMBL" id="KAK4211632.1"/>
    </source>
</evidence>
<accession>A0AAN6Y8Y6</accession>
<dbReference type="Pfam" id="PF06108">
    <property type="entry name" value="DUF952"/>
    <property type="match status" value="1"/>
</dbReference>
<dbReference type="InterPro" id="IPR009297">
    <property type="entry name" value="DUF952"/>
</dbReference>
<dbReference type="AlphaFoldDB" id="A0AAN6Y8Y6"/>
<dbReference type="SUPFAM" id="SSF56399">
    <property type="entry name" value="ADP-ribosylation"/>
    <property type="match status" value="1"/>
</dbReference>
<organism evidence="1 2">
    <name type="scientific">Rhypophila decipiens</name>
    <dbReference type="NCBI Taxonomy" id="261697"/>
    <lineage>
        <taxon>Eukaryota</taxon>
        <taxon>Fungi</taxon>
        <taxon>Dikarya</taxon>
        <taxon>Ascomycota</taxon>
        <taxon>Pezizomycotina</taxon>
        <taxon>Sordariomycetes</taxon>
        <taxon>Sordariomycetidae</taxon>
        <taxon>Sordariales</taxon>
        <taxon>Naviculisporaceae</taxon>
        <taxon>Rhypophila</taxon>
    </lineage>
</organism>
<reference evidence="1" key="1">
    <citation type="journal article" date="2023" name="Mol. Phylogenet. Evol.">
        <title>Genome-scale phylogeny and comparative genomics of the fungal order Sordariales.</title>
        <authorList>
            <person name="Hensen N."/>
            <person name="Bonometti L."/>
            <person name="Westerberg I."/>
            <person name="Brannstrom I.O."/>
            <person name="Guillou S."/>
            <person name="Cros-Aarteil S."/>
            <person name="Calhoun S."/>
            <person name="Haridas S."/>
            <person name="Kuo A."/>
            <person name="Mondo S."/>
            <person name="Pangilinan J."/>
            <person name="Riley R."/>
            <person name="LaButti K."/>
            <person name="Andreopoulos B."/>
            <person name="Lipzen A."/>
            <person name="Chen C."/>
            <person name="Yan M."/>
            <person name="Daum C."/>
            <person name="Ng V."/>
            <person name="Clum A."/>
            <person name="Steindorff A."/>
            <person name="Ohm R.A."/>
            <person name="Martin F."/>
            <person name="Silar P."/>
            <person name="Natvig D.O."/>
            <person name="Lalanne C."/>
            <person name="Gautier V."/>
            <person name="Ament-Velasquez S.L."/>
            <person name="Kruys A."/>
            <person name="Hutchinson M.I."/>
            <person name="Powell A.J."/>
            <person name="Barry K."/>
            <person name="Miller A.N."/>
            <person name="Grigoriev I.V."/>
            <person name="Debuchy R."/>
            <person name="Gladieux P."/>
            <person name="Hiltunen Thoren M."/>
            <person name="Johannesson H."/>
        </authorList>
    </citation>
    <scope>NUCLEOTIDE SEQUENCE</scope>
    <source>
        <strain evidence="1">PSN293</strain>
    </source>
</reference>